<feature type="region of interest" description="Disordered" evidence="7">
    <location>
        <begin position="174"/>
        <end position="201"/>
    </location>
</feature>
<keyword evidence="6" id="KW-0539">Nucleus</keyword>
<dbReference type="PANTHER" id="PTHR12801">
    <property type="entry name" value="RNA EXONUCLEASE REXO1 / RECO3 FAMILY MEMBER-RELATED"/>
    <property type="match status" value="1"/>
</dbReference>
<dbReference type="Gene3D" id="3.30.420.10">
    <property type="entry name" value="Ribonuclease H-like superfamily/Ribonuclease H"/>
    <property type="match status" value="1"/>
</dbReference>
<dbReference type="GO" id="GO:0004527">
    <property type="term" value="F:exonuclease activity"/>
    <property type="evidence" value="ECO:0007669"/>
    <property type="project" value="UniProtKB-KW"/>
</dbReference>
<keyword evidence="10" id="KW-1185">Reference proteome</keyword>
<evidence type="ECO:0000256" key="7">
    <source>
        <dbReference type="SAM" id="MobiDB-lite"/>
    </source>
</evidence>
<feature type="compositionally biased region" description="Low complexity" evidence="7">
    <location>
        <begin position="28"/>
        <end position="44"/>
    </location>
</feature>
<dbReference type="SMART" id="SM00479">
    <property type="entry name" value="EXOIII"/>
    <property type="match status" value="1"/>
</dbReference>
<dbReference type="EMBL" id="JALLBG020000228">
    <property type="protein sequence ID" value="KAL3758592.1"/>
    <property type="molecule type" value="Genomic_DNA"/>
</dbReference>
<feature type="domain" description="Exonuclease" evidence="8">
    <location>
        <begin position="453"/>
        <end position="619"/>
    </location>
</feature>
<keyword evidence="3" id="KW-0540">Nuclease</keyword>
<keyword evidence="5" id="KW-0269">Exonuclease</keyword>
<evidence type="ECO:0000313" key="10">
    <source>
        <dbReference type="Proteomes" id="UP001530293"/>
    </source>
</evidence>
<dbReference type="InterPro" id="IPR013520">
    <property type="entry name" value="Ribonucl_H"/>
</dbReference>
<protein>
    <recommendedName>
        <fullName evidence="8">Exonuclease domain-containing protein</fullName>
    </recommendedName>
</protein>
<evidence type="ECO:0000256" key="5">
    <source>
        <dbReference type="ARBA" id="ARBA00022839"/>
    </source>
</evidence>
<evidence type="ECO:0000256" key="4">
    <source>
        <dbReference type="ARBA" id="ARBA00022801"/>
    </source>
</evidence>
<feature type="region of interest" description="Disordered" evidence="7">
    <location>
        <begin position="1"/>
        <end position="44"/>
    </location>
</feature>
<evidence type="ECO:0000313" key="9">
    <source>
        <dbReference type="EMBL" id="KAL3758592.1"/>
    </source>
</evidence>
<dbReference type="FunFam" id="3.30.420.10:FF:000031">
    <property type="entry name" value="RNA exonuclease 1"/>
    <property type="match status" value="1"/>
</dbReference>
<dbReference type="PANTHER" id="PTHR12801:SF153">
    <property type="entry name" value="EXONUCLEASE DOMAIN-CONTAINING PROTEIN"/>
    <property type="match status" value="1"/>
</dbReference>
<evidence type="ECO:0000256" key="3">
    <source>
        <dbReference type="ARBA" id="ARBA00022722"/>
    </source>
</evidence>
<accession>A0ABD3M4L1</accession>
<dbReference type="GO" id="GO:0010629">
    <property type="term" value="P:negative regulation of gene expression"/>
    <property type="evidence" value="ECO:0007669"/>
    <property type="project" value="UniProtKB-ARBA"/>
</dbReference>
<dbReference type="AlphaFoldDB" id="A0ABD3M4L1"/>
<dbReference type="Proteomes" id="UP001530293">
    <property type="component" value="Unassembled WGS sequence"/>
</dbReference>
<feature type="compositionally biased region" description="Acidic residues" evidence="7">
    <location>
        <begin position="17"/>
        <end position="27"/>
    </location>
</feature>
<comment type="subcellular location">
    <subcellularLocation>
        <location evidence="1">Nucleus</location>
    </subcellularLocation>
</comment>
<dbReference type="InterPro" id="IPR047021">
    <property type="entry name" value="REXO1/3/4-like"/>
</dbReference>
<dbReference type="InterPro" id="IPR036397">
    <property type="entry name" value="RNaseH_sf"/>
</dbReference>
<evidence type="ECO:0000256" key="6">
    <source>
        <dbReference type="ARBA" id="ARBA00023242"/>
    </source>
</evidence>
<name>A0ABD3M4L1_9STRA</name>
<dbReference type="InterPro" id="IPR034922">
    <property type="entry name" value="REX1-like_exo"/>
</dbReference>
<dbReference type="InterPro" id="IPR012337">
    <property type="entry name" value="RNaseH-like_sf"/>
</dbReference>
<dbReference type="Pfam" id="PF00929">
    <property type="entry name" value="RNase_T"/>
    <property type="match status" value="1"/>
</dbReference>
<sequence length="817" mass="91034">MSTNHTNPLSQRRDDEGNNDNDDDGDQGDTVAETATSTSTSLSEVLVDNASNGNFAVSKKKHKKRKASKGQLKKLWRRATGHSSGITSRSDWNLLVELHSEYKLSCTTRADEHNSGGGIAIDHEAMLGPLPGPNVCRASDHQCDFGILENWQTTEGCDHRDVLVNLLFGGRDSHHNSTSAKAQKKRKLSPPSTNKEKRGAASLVSVPPLPSWSEVCNQASVGGVAVIEIEIDGGDISTVCPLMPSQRITNSLATNCENVWTSLLHREKNKINKVQRTIAAACRVKLFQEKHEPRCISDVLMFLPPPPPPTLSDELKKASAYFDIFRAMDDLLLTPKQMRSEGFPILSNTDTSNATVESTSERRLAMKKVCELSESPQMKEDRPPMQAQCDAVQLISALSVNLVSNDMDEAISGDEFSDMEYYVKSFSHYRAVRENSDTTDSCNENDNQVRQQKIFALDCEMVQTSSADPELARVSMIMFTGFSEENERSVVVLDELVKPRRTVLDHLTQFSGITPNMLQSVETRIEDIQVRLLSMIDENDIIVGHSLENDLRALRIVHDKIIDTSVLFRGTNGRKFSLKHLSNVLMQKKIQCGSHGHCSTEDAEAALVLALRRARRGDSFRLKENSSRQNIISIFQKINSEASSQKKDAETFAERNDGSCVCIGGNDWITNYAQSADGAHHVLNCDSIMSSMSMAVPSWLSSEKSTKRAGLLWANLRCEDRSGNNGKDRWKGEITKLDDLMQSLVERVPTHIPILMIIQSNYKKAGVLTQQRKLSNNPKVTLRWTSEQEEQWKRCVEECRNCEAIWIGSVCPTFSSS</sequence>
<gene>
    <name evidence="9" type="ORF">ACHAWU_008346</name>
</gene>
<comment type="caution">
    <text evidence="9">The sequence shown here is derived from an EMBL/GenBank/DDBJ whole genome shotgun (WGS) entry which is preliminary data.</text>
</comment>
<organism evidence="9 10">
    <name type="scientific">Discostella pseudostelligera</name>
    <dbReference type="NCBI Taxonomy" id="259834"/>
    <lineage>
        <taxon>Eukaryota</taxon>
        <taxon>Sar</taxon>
        <taxon>Stramenopiles</taxon>
        <taxon>Ochrophyta</taxon>
        <taxon>Bacillariophyta</taxon>
        <taxon>Coscinodiscophyceae</taxon>
        <taxon>Thalassiosirophycidae</taxon>
        <taxon>Stephanodiscales</taxon>
        <taxon>Stephanodiscaceae</taxon>
        <taxon>Discostella</taxon>
    </lineage>
</organism>
<dbReference type="CDD" id="cd06145">
    <property type="entry name" value="REX1_like"/>
    <property type="match status" value="1"/>
</dbReference>
<evidence type="ECO:0000259" key="8">
    <source>
        <dbReference type="SMART" id="SM00479"/>
    </source>
</evidence>
<reference evidence="9 10" key="1">
    <citation type="submission" date="2024-10" db="EMBL/GenBank/DDBJ databases">
        <title>Updated reference genomes for cyclostephanoid diatoms.</title>
        <authorList>
            <person name="Roberts W.R."/>
            <person name="Alverson A.J."/>
        </authorList>
    </citation>
    <scope>NUCLEOTIDE SEQUENCE [LARGE SCALE GENOMIC DNA]</scope>
    <source>
        <strain evidence="9 10">AJA232-27</strain>
    </source>
</reference>
<evidence type="ECO:0000256" key="1">
    <source>
        <dbReference type="ARBA" id="ARBA00004123"/>
    </source>
</evidence>
<dbReference type="SUPFAM" id="SSF53098">
    <property type="entry name" value="Ribonuclease H-like"/>
    <property type="match status" value="1"/>
</dbReference>
<dbReference type="GO" id="GO:0005634">
    <property type="term" value="C:nucleus"/>
    <property type="evidence" value="ECO:0007669"/>
    <property type="project" value="UniProtKB-SubCell"/>
</dbReference>
<evidence type="ECO:0000256" key="2">
    <source>
        <dbReference type="ARBA" id="ARBA00006357"/>
    </source>
</evidence>
<keyword evidence="4" id="KW-0378">Hydrolase</keyword>
<feature type="compositionally biased region" description="Polar residues" evidence="7">
    <location>
        <begin position="1"/>
        <end position="10"/>
    </location>
</feature>
<comment type="similarity">
    <text evidence="2">Belongs to the REXO1/REXO3 family.</text>
</comment>
<proteinExistence type="inferred from homology"/>